<evidence type="ECO:0000313" key="2">
    <source>
        <dbReference type="Proteomes" id="UP000092154"/>
    </source>
</evidence>
<reference evidence="1 2" key="1">
    <citation type="submission" date="2016-06" db="EMBL/GenBank/DDBJ databases">
        <title>Comparative genomics of the ectomycorrhizal sister species Rhizopogon vinicolor and Rhizopogon vesiculosus (Basidiomycota: Boletales) reveals a divergence of the mating type B locus.</title>
        <authorList>
            <consortium name="DOE Joint Genome Institute"/>
            <person name="Mujic A.B."/>
            <person name="Kuo A."/>
            <person name="Tritt A."/>
            <person name="Lipzen A."/>
            <person name="Chen C."/>
            <person name="Johnson J."/>
            <person name="Sharma A."/>
            <person name="Barry K."/>
            <person name="Grigoriev I.V."/>
            <person name="Spatafora J.W."/>
        </authorList>
    </citation>
    <scope>NUCLEOTIDE SEQUENCE [LARGE SCALE GENOMIC DNA]</scope>
    <source>
        <strain evidence="1 2">AM-OR11-026</strain>
    </source>
</reference>
<sequence>MNHTHQYRAYAYELNVRRPLHPPLNDMRTPVVSSVASGQTRSRGEGFEDLIHWDLKSDDRFIPDLRVEDATIRGEDKKKDHAANDLEASRTCAQPATFIEPGGSGTAHQVDIVRSVGSTVTSSTDDFVKNFLRSLRPSLEAHVELFERLGIESEVTLRAFSQWSASHREHWILSQNVYLGLTHLEIGAFMLGMERLGR</sequence>
<name>A0A1B7N1B4_9AGAM</name>
<dbReference type="EMBL" id="KV448284">
    <property type="protein sequence ID" value="OAX38643.1"/>
    <property type="molecule type" value="Genomic_DNA"/>
</dbReference>
<proteinExistence type="predicted"/>
<dbReference type="OrthoDB" id="2651997at2759"/>
<evidence type="ECO:0000313" key="1">
    <source>
        <dbReference type="EMBL" id="OAX38643.1"/>
    </source>
</evidence>
<dbReference type="AlphaFoldDB" id="A0A1B7N1B4"/>
<organism evidence="1 2">
    <name type="scientific">Rhizopogon vinicolor AM-OR11-026</name>
    <dbReference type="NCBI Taxonomy" id="1314800"/>
    <lineage>
        <taxon>Eukaryota</taxon>
        <taxon>Fungi</taxon>
        <taxon>Dikarya</taxon>
        <taxon>Basidiomycota</taxon>
        <taxon>Agaricomycotina</taxon>
        <taxon>Agaricomycetes</taxon>
        <taxon>Agaricomycetidae</taxon>
        <taxon>Boletales</taxon>
        <taxon>Suillineae</taxon>
        <taxon>Rhizopogonaceae</taxon>
        <taxon>Rhizopogon</taxon>
    </lineage>
</organism>
<gene>
    <name evidence="1" type="ORF">K503DRAFT_770271</name>
</gene>
<dbReference type="InParanoid" id="A0A1B7N1B4"/>
<accession>A0A1B7N1B4</accession>
<protein>
    <submittedName>
        <fullName evidence="1">Uncharacterized protein</fullName>
    </submittedName>
</protein>
<dbReference type="Proteomes" id="UP000092154">
    <property type="component" value="Unassembled WGS sequence"/>
</dbReference>
<keyword evidence="2" id="KW-1185">Reference proteome</keyword>